<keyword evidence="4 7" id="KW-0812">Transmembrane</keyword>
<dbReference type="Gene3D" id="1.10.3720.10">
    <property type="entry name" value="MetI-like"/>
    <property type="match status" value="1"/>
</dbReference>
<feature type="transmembrane region" description="Helical" evidence="7">
    <location>
        <begin position="42"/>
        <end position="62"/>
    </location>
</feature>
<evidence type="ECO:0000256" key="6">
    <source>
        <dbReference type="ARBA" id="ARBA00023136"/>
    </source>
</evidence>
<dbReference type="SUPFAM" id="SSF161098">
    <property type="entry name" value="MetI-like"/>
    <property type="match status" value="1"/>
</dbReference>
<dbReference type="EMBL" id="UINC01077552">
    <property type="protein sequence ID" value="SVC17773.1"/>
    <property type="molecule type" value="Genomic_DNA"/>
</dbReference>
<keyword evidence="6 7" id="KW-0472">Membrane</keyword>
<dbReference type="InterPro" id="IPR035906">
    <property type="entry name" value="MetI-like_sf"/>
</dbReference>
<evidence type="ECO:0000256" key="2">
    <source>
        <dbReference type="ARBA" id="ARBA00022448"/>
    </source>
</evidence>
<feature type="domain" description="ABC transmembrane type-1" evidence="8">
    <location>
        <begin position="94"/>
        <end position="274"/>
    </location>
</feature>
<dbReference type="Pfam" id="PF00528">
    <property type="entry name" value="BPD_transp_1"/>
    <property type="match status" value="1"/>
</dbReference>
<dbReference type="GO" id="GO:0055085">
    <property type="term" value="P:transmembrane transport"/>
    <property type="evidence" value="ECO:0007669"/>
    <property type="project" value="InterPro"/>
</dbReference>
<evidence type="ECO:0000256" key="3">
    <source>
        <dbReference type="ARBA" id="ARBA00022475"/>
    </source>
</evidence>
<feature type="non-terminal residue" evidence="9">
    <location>
        <position position="1"/>
    </location>
</feature>
<reference evidence="9" key="1">
    <citation type="submission" date="2018-05" db="EMBL/GenBank/DDBJ databases">
        <authorList>
            <person name="Lanie J.A."/>
            <person name="Ng W.-L."/>
            <person name="Kazmierczak K.M."/>
            <person name="Andrzejewski T.M."/>
            <person name="Davidsen T.M."/>
            <person name="Wayne K.J."/>
            <person name="Tettelin H."/>
            <person name="Glass J.I."/>
            <person name="Rusch D."/>
            <person name="Podicherti R."/>
            <person name="Tsui H.-C.T."/>
            <person name="Winkler M.E."/>
        </authorList>
    </citation>
    <scope>NUCLEOTIDE SEQUENCE</scope>
</reference>
<feature type="transmembrane region" description="Helical" evidence="7">
    <location>
        <begin position="135"/>
        <end position="154"/>
    </location>
</feature>
<organism evidence="9">
    <name type="scientific">marine metagenome</name>
    <dbReference type="NCBI Taxonomy" id="408172"/>
    <lineage>
        <taxon>unclassified sequences</taxon>
        <taxon>metagenomes</taxon>
        <taxon>ecological metagenomes</taxon>
    </lineage>
</organism>
<dbReference type="PANTHER" id="PTHR30151">
    <property type="entry name" value="ALKANE SULFONATE ABC TRANSPORTER-RELATED, MEMBRANE SUBUNIT"/>
    <property type="match status" value="1"/>
</dbReference>
<sequence>VEDPSTAERPLDDDAAALEDDTLPHKERFFELLSPPPARRTAILGVIGAAAFFGIWEVGHYLTPESGQRFLPAVEEVLGRLSYLFTEKGFLGDVLISCMRIFGSFLAASAIAIPLGIAMGCFGNLKALVNPTVSGWRYLPAASFIPLLLVWFGPSETAKMGLLFLGVVFFLVAMVLDNTAAVQREFIEAALTMGASRKRIVLEVVVPAAAPAIVDSMRTMIAVGWTYLVIAEIVGAQDGIGAVMMRAGRFLHVDIIMAGILMIGILGVLTDILFRVGARLLFPWNVARKV</sequence>
<comment type="subcellular location">
    <subcellularLocation>
        <location evidence="1">Cell membrane</location>
        <topology evidence="1">Multi-pass membrane protein</topology>
    </subcellularLocation>
</comment>
<dbReference type="CDD" id="cd06261">
    <property type="entry name" value="TM_PBP2"/>
    <property type="match status" value="1"/>
</dbReference>
<accession>A0A382K2K0</accession>
<feature type="transmembrane region" description="Helical" evidence="7">
    <location>
        <begin position="250"/>
        <end position="274"/>
    </location>
</feature>
<keyword evidence="5 7" id="KW-1133">Transmembrane helix</keyword>
<evidence type="ECO:0000256" key="1">
    <source>
        <dbReference type="ARBA" id="ARBA00004651"/>
    </source>
</evidence>
<feature type="transmembrane region" description="Helical" evidence="7">
    <location>
        <begin position="101"/>
        <end position="123"/>
    </location>
</feature>
<proteinExistence type="predicted"/>
<dbReference type="PANTHER" id="PTHR30151:SF0">
    <property type="entry name" value="ABC TRANSPORTER PERMEASE PROTEIN MJ0413-RELATED"/>
    <property type="match status" value="1"/>
</dbReference>
<protein>
    <recommendedName>
        <fullName evidence="8">ABC transmembrane type-1 domain-containing protein</fullName>
    </recommendedName>
</protein>
<dbReference type="PROSITE" id="PS50928">
    <property type="entry name" value="ABC_TM1"/>
    <property type="match status" value="1"/>
</dbReference>
<evidence type="ECO:0000259" key="8">
    <source>
        <dbReference type="PROSITE" id="PS50928"/>
    </source>
</evidence>
<dbReference type="GO" id="GO:0005886">
    <property type="term" value="C:plasma membrane"/>
    <property type="evidence" value="ECO:0007669"/>
    <property type="project" value="UniProtKB-SubCell"/>
</dbReference>
<evidence type="ECO:0000256" key="5">
    <source>
        <dbReference type="ARBA" id="ARBA00022989"/>
    </source>
</evidence>
<keyword evidence="3" id="KW-1003">Cell membrane</keyword>
<evidence type="ECO:0000256" key="7">
    <source>
        <dbReference type="SAM" id="Phobius"/>
    </source>
</evidence>
<dbReference type="AlphaFoldDB" id="A0A382K2K0"/>
<evidence type="ECO:0000313" key="9">
    <source>
        <dbReference type="EMBL" id="SVC17773.1"/>
    </source>
</evidence>
<feature type="transmembrane region" description="Helical" evidence="7">
    <location>
        <begin position="160"/>
        <end position="179"/>
    </location>
</feature>
<dbReference type="InterPro" id="IPR000515">
    <property type="entry name" value="MetI-like"/>
</dbReference>
<evidence type="ECO:0000256" key="4">
    <source>
        <dbReference type="ARBA" id="ARBA00022692"/>
    </source>
</evidence>
<name>A0A382K2K0_9ZZZZ</name>
<gene>
    <name evidence="9" type="ORF">METZ01_LOCUS270627</name>
</gene>
<keyword evidence="2" id="KW-0813">Transport</keyword>